<gene>
    <name evidence="1" type="ORF">Ga0061068_10894</name>
</gene>
<organism evidence="1 2">
    <name type="scientific">Tepidiphilus thermophilus</name>
    <dbReference type="NCBI Taxonomy" id="876478"/>
    <lineage>
        <taxon>Bacteria</taxon>
        <taxon>Pseudomonadati</taxon>
        <taxon>Pseudomonadota</taxon>
        <taxon>Hydrogenophilia</taxon>
        <taxon>Hydrogenophilales</taxon>
        <taxon>Hydrogenophilaceae</taxon>
        <taxon>Tepidiphilus</taxon>
    </lineage>
</organism>
<dbReference type="OrthoDB" id="9800373at2"/>
<dbReference type="Proteomes" id="UP000182108">
    <property type="component" value="Unassembled WGS sequence"/>
</dbReference>
<evidence type="ECO:0000313" key="2">
    <source>
        <dbReference type="Proteomes" id="UP000182108"/>
    </source>
</evidence>
<keyword evidence="2" id="KW-1185">Reference proteome</keyword>
<proteinExistence type="predicted"/>
<dbReference type="RefSeq" id="WP_055423844.1">
    <property type="nucleotide sequence ID" value="NZ_CYHH01000008.1"/>
</dbReference>
<reference evidence="2" key="1">
    <citation type="submission" date="2015-08" db="EMBL/GenBank/DDBJ databases">
        <authorList>
            <person name="Babu N.S."/>
            <person name="Beckwith C.J."/>
            <person name="Beseler K.G."/>
            <person name="Brison A."/>
            <person name="Carone J.V."/>
            <person name="Caskin T.P."/>
            <person name="Diamond M."/>
            <person name="Durham M.E."/>
            <person name="Foxe J.M."/>
            <person name="Go M."/>
            <person name="Henderson B.A."/>
            <person name="Jones I.B."/>
            <person name="McGettigan J.A."/>
            <person name="Micheletti S.J."/>
            <person name="Nasrallah M.E."/>
            <person name="Ortiz D."/>
            <person name="Piller C.R."/>
            <person name="Privatt S.R."/>
            <person name="Schneider S.L."/>
            <person name="Sharp S."/>
            <person name="Smith T.C."/>
            <person name="Stanton J.D."/>
            <person name="Ullery H.E."/>
            <person name="Wilson R.J."/>
            <person name="Serrano M.G."/>
            <person name="Buck G."/>
            <person name="Lee V."/>
            <person name="Wang Y."/>
            <person name="Carvalho R."/>
            <person name="Voegtly L."/>
            <person name="Shi R."/>
            <person name="Duckworth R."/>
            <person name="Johnson A."/>
            <person name="Loviza R."/>
            <person name="Walstead R."/>
            <person name="Shah Z."/>
            <person name="Kiflezghi M."/>
            <person name="Wade K."/>
            <person name="Ball S.L."/>
            <person name="Bradley K.W."/>
            <person name="Asai D.J."/>
            <person name="Bowman C.A."/>
            <person name="Russell D.A."/>
            <person name="Pope W.H."/>
            <person name="Jacobs-Sera D."/>
            <person name="Hendrix R.W."/>
            <person name="Hatfull G.F."/>
        </authorList>
    </citation>
    <scope>NUCLEOTIDE SEQUENCE [LARGE SCALE GENOMIC DNA]</scope>
    <source>
        <strain evidence="2">JCM 19170</strain>
    </source>
</reference>
<dbReference type="AlphaFoldDB" id="A0A0K6IWS4"/>
<name>A0A0K6IWS4_9PROT</name>
<protein>
    <submittedName>
        <fullName evidence="1">Uncharacterized conserved protein, contains Mth938-like domain</fullName>
    </submittedName>
</protein>
<dbReference type="InterPro" id="IPR007523">
    <property type="entry name" value="NDUFAF3/AAMDC"/>
</dbReference>
<dbReference type="Pfam" id="PF04430">
    <property type="entry name" value="DUF498"/>
    <property type="match status" value="1"/>
</dbReference>
<sequence length="122" mass="13498">MEFRLEQPRDIRLVTAHGPGWVEIDRQRHETNLILTPETVAPWFEGGFDALDEPALEPLLALRPELVLIATGATLRRPPVPLLRRLAAAGQGFEFMTLAAACRTYNVTASEGRRVVAGLILT</sequence>
<dbReference type="EMBL" id="CYHH01000008">
    <property type="protein sequence ID" value="CUB07565.1"/>
    <property type="molecule type" value="Genomic_DNA"/>
</dbReference>
<dbReference type="SUPFAM" id="SSF64076">
    <property type="entry name" value="MTH938-like"/>
    <property type="match status" value="1"/>
</dbReference>
<accession>A0A0K6IWS4</accession>
<dbReference type="Gene3D" id="3.40.1230.10">
    <property type="entry name" value="MTH938-like"/>
    <property type="match status" value="1"/>
</dbReference>
<evidence type="ECO:0000313" key="1">
    <source>
        <dbReference type="EMBL" id="CUB07565.1"/>
    </source>
</evidence>
<dbReference type="PANTHER" id="PTHR21192">
    <property type="entry name" value="NUCLEAR PROTEIN E3-3"/>
    <property type="match status" value="1"/>
</dbReference>
<dbReference type="InterPro" id="IPR036748">
    <property type="entry name" value="MTH938-like_sf"/>
</dbReference>
<dbReference type="PANTHER" id="PTHR21192:SF2">
    <property type="entry name" value="NADH DEHYDROGENASE [UBIQUINONE] 1 ALPHA SUBCOMPLEX ASSEMBLY FACTOR 3"/>
    <property type="match status" value="1"/>
</dbReference>